<keyword evidence="4 6" id="KW-0472">Membrane</keyword>
<dbReference type="GO" id="GO:0016020">
    <property type="term" value="C:membrane"/>
    <property type="evidence" value="ECO:0007669"/>
    <property type="project" value="UniProtKB-SubCell"/>
</dbReference>
<dbReference type="PANTHER" id="PTHR11132">
    <property type="entry name" value="SOLUTE CARRIER FAMILY 35"/>
    <property type="match status" value="1"/>
</dbReference>
<dbReference type="OrthoDB" id="5547497at2759"/>
<dbReference type="InterPro" id="IPR004853">
    <property type="entry name" value="Sugar_P_trans_dom"/>
</dbReference>
<name>A0A0G4E8D0_VITBC</name>
<dbReference type="InterPro" id="IPR050186">
    <property type="entry name" value="TPT_transporter"/>
</dbReference>
<feature type="transmembrane region" description="Helical" evidence="6">
    <location>
        <begin position="168"/>
        <end position="190"/>
    </location>
</feature>
<protein>
    <recommendedName>
        <fullName evidence="7">Sugar phosphate transporter domain-containing protein</fullName>
    </recommendedName>
</protein>
<dbReference type="VEuPathDB" id="CryptoDB:Vbra_10841"/>
<dbReference type="EMBL" id="CDMY01000013">
    <property type="protein sequence ID" value="CEL91689.1"/>
    <property type="molecule type" value="Genomic_DNA"/>
</dbReference>
<dbReference type="PhylomeDB" id="A0A0G4E8D0"/>
<evidence type="ECO:0000256" key="2">
    <source>
        <dbReference type="ARBA" id="ARBA00022692"/>
    </source>
</evidence>
<feature type="transmembrane region" description="Helical" evidence="6">
    <location>
        <begin position="205"/>
        <end position="227"/>
    </location>
</feature>
<proteinExistence type="predicted"/>
<keyword evidence="2 6" id="KW-0812">Transmembrane</keyword>
<evidence type="ECO:0000313" key="8">
    <source>
        <dbReference type="EMBL" id="CEL91689.1"/>
    </source>
</evidence>
<evidence type="ECO:0000313" key="9">
    <source>
        <dbReference type="Proteomes" id="UP000041254"/>
    </source>
</evidence>
<keyword evidence="9" id="KW-1185">Reference proteome</keyword>
<dbReference type="AlphaFoldDB" id="A0A0G4E8D0"/>
<evidence type="ECO:0000256" key="3">
    <source>
        <dbReference type="ARBA" id="ARBA00022989"/>
    </source>
</evidence>
<feature type="domain" description="Sugar phosphate transporter" evidence="7">
    <location>
        <begin position="9"/>
        <end position="276"/>
    </location>
</feature>
<evidence type="ECO:0000256" key="6">
    <source>
        <dbReference type="SAM" id="Phobius"/>
    </source>
</evidence>
<dbReference type="Proteomes" id="UP000041254">
    <property type="component" value="Unassembled WGS sequence"/>
</dbReference>
<evidence type="ECO:0000256" key="4">
    <source>
        <dbReference type="ARBA" id="ARBA00023136"/>
    </source>
</evidence>
<feature type="transmembrane region" description="Helical" evidence="6">
    <location>
        <begin position="87"/>
        <end position="105"/>
    </location>
</feature>
<accession>A0A0G4E8D0</accession>
<feature type="transmembrane region" description="Helical" evidence="6">
    <location>
        <begin position="60"/>
        <end position="81"/>
    </location>
</feature>
<dbReference type="OMA" id="IHAVLIK"/>
<evidence type="ECO:0000256" key="1">
    <source>
        <dbReference type="ARBA" id="ARBA00004141"/>
    </source>
</evidence>
<feature type="transmembrane region" description="Helical" evidence="6">
    <location>
        <begin position="20"/>
        <end position="39"/>
    </location>
</feature>
<dbReference type="InParanoid" id="A0A0G4E8D0"/>
<organism evidence="8 9">
    <name type="scientific">Vitrella brassicaformis (strain CCMP3155)</name>
    <dbReference type="NCBI Taxonomy" id="1169540"/>
    <lineage>
        <taxon>Eukaryota</taxon>
        <taxon>Sar</taxon>
        <taxon>Alveolata</taxon>
        <taxon>Colpodellida</taxon>
        <taxon>Vitrellaceae</taxon>
        <taxon>Vitrella</taxon>
    </lineage>
</organism>
<evidence type="ECO:0000259" key="7">
    <source>
        <dbReference type="Pfam" id="PF03151"/>
    </source>
</evidence>
<feature type="compositionally biased region" description="Basic and acidic residues" evidence="5">
    <location>
        <begin position="287"/>
        <end position="306"/>
    </location>
</feature>
<dbReference type="InterPro" id="IPR037185">
    <property type="entry name" value="EmrE-like"/>
</dbReference>
<feature type="transmembrane region" description="Helical" evidence="6">
    <location>
        <begin position="135"/>
        <end position="156"/>
    </location>
</feature>
<gene>
    <name evidence="8" type="ORF">Vbra_10841</name>
</gene>
<keyword evidence="3 6" id="KW-1133">Transmembrane helix</keyword>
<comment type="subcellular location">
    <subcellularLocation>
        <location evidence="1">Membrane</location>
        <topology evidence="1">Multi-pass membrane protein</topology>
    </subcellularLocation>
</comment>
<dbReference type="SUPFAM" id="SSF103481">
    <property type="entry name" value="Multidrug resistance efflux transporter EmrE"/>
    <property type="match status" value="1"/>
</dbReference>
<dbReference type="Pfam" id="PF03151">
    <property type="entry name" value="TPT"/>
    <property type="match status" value="1"/>
</dbReference>
<reference evidence="8 9" key="1">
    <citation type="submission" date="2014-11" db="EMBL/GenBank/DDBJ databases">
        <authorList>
            <person name="Zhu J."/>
            <person name="Qi W."/>
            <person name="Song R."/>
        </authorList>
    </citation>
    <scope>NUCLEOTIDE SEQUENCE [LARGE SCALE GENOMIC DNA]</scope>
</reference>
<sequence>MQWRRIFTDTFKYPVFVSWFQQVVGLLLYVGLGELGAVFPPSMPPIVPRFRPSWRTAKAILPLTLSFVGMISFSNTCLLFVQVSTYQVARSLTLLFNLVLSYLVLGHVSSVKVRLACVLVVSGFLVGSFDPSTLQLLGVITGACSSVFQAIYMVFIKRAIIACNNDQNVVSGYNFLLASVLFLPAIYAAGEAHVWRELLAADYHVWGWLLLSGLLSSFFNVTSFWCVRVTSPLTFNVVGYGKACLQSLGGIVVLGDKVTAKSTMGIMLTLAGSFWYGQIKVAERGKERAAEGKKEDGEVRVGEKSSESSAVTTDSGGGAAGVRQRTGRT</sequence>
<dbReference type="FunCoup" id="A0A0G4E8D0">
    <property type="interactions" value="41"/>
</dbReference>
<feature type="region of interest" description="Disordered" evidence="5">
    <location>
        <begin position="287"/>
        <end position="329"/>
    </location>
</feature>
<evidence type="ECO:0000256" key="5">
    <source>
        <dbReference type="SAM" id="MobiDB-lite"/>
    </source>
</evidence>